<dbReference type="RefSeq" id="WP_169624639.1">
    <property type="nucleotide sequence ID" value="NZ_JABBNT010000002.1"/>
</dbReference>
<proteinExistence type="inferred from homology"/>
<dbReference type="AlphaFoldDB" id="A0A7Y0HGH0"/>
<evidence type="ECO:0000256" key="1">
    <source>
        <dbReference type="ARBA" id="ARBA00009410"/>
    </source>
</evidence>
<evidence type="ECO:0000259" key="3">
    <source>
        <dbReference type="Pfam" id="PF01266"/>
    </source>
</evidence>
<dbReference type="SUPFAM" id="SSF51905">
    <property type="entry name" value="FAD/NAD(P)-binding domain"/>
    <property type="match status" value="1"/>
</dbReference>
<organism evidence="4 5">
    <name type="scientific">Pacificispira spongiicola</name>
    <dbReference type="NCBI Taxonomy" id="2729598"/>
    <lineage>
        <taxon>Bacteria</taxon>
        <taxon>Pseudomonadati</taxon>
        <taxon>Pseudomonadota</taxon>
        <taxon>Alphaproteobacteria</taxon>
        <taxon>Rhodospirillales</taxon>
        <taxon>Rhodospirillaceae</taxon>
        <taxon>Pacificispira</taxon>
    </lineage>
</organism>
<dbReference type="EMBL" id="JABBNT010000002">
    <property type="protein sequence ID" value="NMM44349.1"/>
    <property type="molecule type" value="Genomic_DNA"/>
</dbReference>
<dbReference type="PANTHER" id="PTHR13847">
    <property type="entry name" value="SARCOSINE DEHYDROGENASE-RELATED"/>
    <property type="match status" value="1"/>
</dbReference>
<gene>
    <name evidence="4" type="ORF">HH303_07655</name>
</gene>
<keyword evidence="2" id="KW-0560">Oxidoreductase</keyword>
<keyword evidence="5" id="KW-1185">Reference proteome</keyword>
<feature type="domain" description="FAD dependent oxidoreductase" evidence="3">
    <location>
        <begin position="19"/>
        <end position="412"/>
    </location>
</feature>
<dbReference type="InterPro" id="IPR036188">
    <property type="entry name" value="FAD/NAD-bd_sf"/>
</dbReference>
<dbReference type="GO" id="GO:0055130">
    <property type="term" value="P:D-alanine catabolic process"/>
    <property type="evidence" value="ECO:0007669"/>
    <property type="project" value="TreeGrafter"/>
</dbReference>
<protein>
    <submittedName>
        <fullName evidence="4">FAD-binding oxidoreductase</fullName>
    </submittedName>
</protein>
<dbReference type="Proteomes" id="UP000539372">
    <property type="component" value="Unassembled WGS sequence"/>
</dbReference>
<dbReference type="Gene3D" id="3.30.9.10">
    <property type="entry name" value="D-Amino Acid Oxidase, subunit A, domain 2"/>
    <property type="match status" value="1"/>
</dbReference>
<dbReference type="GO" id="GO:0005737">
    <property type="term" value="C:cytoplasm"/>
    <property type="evidence" value="ECO:0007669"/>
    <property type="project" value="TreeGrafter"/>
</dbReference>
<dbReference type="Pfam" id="PF01266">
    <property type="entry name" value="DAO"/>
    <property type="match status" value="1"/>
</dbReference>
<reference evidence="4 5" key="1">
    <citation type="submission" date="2020-04" db="EMBL/GenBank/DDBJ databases">
        <title>Rhodospirillaceae bacterium KN72 isolated from deep sea.</title>
        <authorList>
            <person name="Zhang D.-C."/>
        </authorList>
    </citation>
    <scope>NUCLEOTIDE SEQUENCE [LARGE SCALE GENOMIC DNA]</scope>
    <source>
        <strain evidence="4 5">KN72</strain>
    </source>
</reference>
<evidence type="ECO:0000313" key="5">
    <source>
        <dbReference type="Proteomes" id="UP000539372"/>
    </source>
</evidence>
<dbReference type="GO" id="GO:0008718">
    <property type="term" value="F:D-amino-acid dehydrogenase activity"/>
    <property type="evidence" value="ECO:0007669"/>
    <property type="project" value="TreeGrafter"/>
</dbReference>
<dbReference type="InterPro" id="IPR006076">
    <property type="entry name" value="FAD-dep_OxRdtase"/>
</dbReference>
<dbReference type="Gene3D" id="3.50.50.60">
    <property type="entry name" value="FAD/NAD(P)-binding domain"/>
    <property type="match status" value="1"/>
</dbReference>
<dbReference type="PANTHER" id="PTHR13847:SF280">
    <property type="entry name" value="D-AMINO ACID DEHYDROGENASE"/>
    <property type="match status" value="1"/>
</dbReference>
<evidence type="ECO:0000256" key="2">
    <source>
        <dbReference type="ARBA" id="ARBA00023002"/>
    </source>
</evidence>
<sequence>MSPPVDPVHSSETLPAKVDVVVIGGGIIGVSSAWFLARRGFSVALCEKGVIGGEQSSRNWGYCRQQGRDPKELPLILESMRIWRGLDKEIEGDTGFRQAGVAYVAKDEAQLAQYERWAEIAKEYQLDTRVLSRDELKAHIPGYESDYPGGLWTASDGRAEPSKAAPAIATAAQRQGVSVLTGCAVRGLETAAGHVSAVVTERGRIACDAVLLAGGAWSSLFLKRHGIAFPQLSVKSSVMRTTAGPEVLAGGLSTPEFSIRRREDGKYSLSRGFDSTFYIVPDAIRWMGKFWESFQAEKDTIKLRLDGRFFQELFRGSNWSLDRESPFEKVRVLDPAADRGILDAGLADFKKRFPVLKDLGVEEYWAGMIDATPDAVPCIAPMDKLPGLFLASGFSGHGFGIGPGAGRLAADMVTGHASCVDPSPFRYGRFFDGTSLAPAEV</sequence>
<accession>A0A7Y0HGH0</accession>
<comment type="similarity">
    <text evidence="1">Belongs to the DadA oxidoreductase family.</text>
</comment>
<evidence type="ECO:0000313" key="4">
    <source>
        <dbReference type="EMBL" id="NMM44349.1"/>
    </source>
</evidence>
<dbReference type="GO" id="GO:0005886">
    <property type="term" value="C:plasma membrane"/>
    <property type="evidence" value="ECO:0007669"/>
    <property type="project" value="TreeGrafter"/>
</dbReference>
<comment type="caution">
    <text evidence="4">The sequence shown here is derived from an EMBL/GenBank/DDBJ whole genome shotgun (WGS) entry which is preliminary data.</text>
</comment>
<name>A0A7Y0HGH0_9PROT</name>